<dbReference type="STRING" id="703135.A0A2A9N6F0"/>
<evidence type="ECO:0008006" key="3">
    <source>
        <dbReference type="Google" id="ProtNLM"/>
    </source>
</evidence>
<dbReference type="Proteomes" id="UP000242287">
    <property type="component" value="Unassembled WGS sequence"/>
</dbReference>
<gene>
    <name evidence="1" type="ORF">AMATHDRAFT_11429</name>
</gene>
<evidence type="ECO:0000313" key="2">
    <source>
        <dbReference type="Proteomes" id="UP000242287"/>
    </source>
</evidence>
<dbReference type="InterPro" id="IPR016197">
    <property type="entry name" value="Chromo-like_dom_sf"/>
</dbReference>
<keyword evidence="2" id="KW-1185">Reference proteome</keyword>
<organism evidence="1 2">
    <name type="scientific">Amanita thiersii Skay4041</name>
    <dbReference type="NCBI Taxonomy" id="703135"/>
    <lineage>
        <taxon>Eukaryota</taxon>
        <taxon>Fungi</taxon>
        <taxon>Dikarya</taxon>
        <taxon>Basidiomycota</taxon>
        <taxon>Agaricomycotina</taxon>
        <taxon>Agaricomycetes</taxon>
        <taxon>Agaricomycetidae</taxon>
        <taxon>Agaricales</taxon>
        <taxon>Pluteineae</taxon>
        <taxon>Amanitaceae</taxon>
        <taxon>Amanita</taxon>
    </lineage>
</organism>
<evidence type="ECO:0000313" key="1">
    <source>
        <dbReference type="EMBL" id="PFH44588.1"/>
    </source>
</evidence>
<name>A0A2A9N6F0_9AGAR</name>
<protein>
    <recommendedName>
        <fullName evidence="3">Integrase catalytic domain-containing protein</fullName>
    </recommendedName>
</protein>
<reference evidence="1 2" key="1">
    <citation type="submission" date="2014-02" db="EMBL/GenBank/DDBJ databases">
        <title>Transposable element dynamics among asymbiotic and ectomycorrhizal Amanita fungi.</title>
        <authorList>
            <consortium name="DOE Joint Genome Institute"/>
            <person name="Hess J."/>
            <person name="Skrede I."/>
            <person name="Wolfe B."/>
            <person name="LaButti K."/>
            <person name="Ohm R.A."/>
            <person name="Grigoriev I.V."/>
            <person name="Pringle A."/>
        </authorList>
    </citation>
    <scope>NUCLEOTIDE SEQUENCE [LARGE SCALE GENOMIC DNA]</scope>
    <source>
        <strain evidence="1 2">SKay4041</strain>
    </source>
</reference>
<sequence length="83" mass="9955">MAFHPQPDGQTEQVNQELEEYLHIYINNQQDNCWKIHNTFNQLKLNPYHQPSFLNQPTPTKPPPEIVNEQEEWEVEEILDSRI</sequence>
<dbReference type="AlphaFoldDB" id="A0A2A9N6F0"/>
<dbReference type="OrthoDB" id="2273864at2759"/>
<accession>A0A2A9N6F0</accession>
<proteinExistence type="predicted"/>
<dbReference type="SUPFAM" id="SSF54160">
    <property type="entry name" value="Chromo domain-like"/>
    <property type="match status" value="1"/>
</dbReference>
<dbReference type="EMBL" id="KZ303274">
    <property type="protein sequence ID" value="PFH44588.1"/>
    <property type="molecule type" value="Genomic_DNA"/>
</dbReference>